<keyword evidence="1" id="KW-0175">Coiled coil</keyword>
<feature type="domain" description="FHA" evidence="3">
    <location>
        <begin position="97"/>
        <end position="161"/>
    </location>
</feature>
<evidence type="ECO:0000259" key="3">
    <source>
        <dbReference type="PROSITE" id="PS50006"/>
    </source>
</evidence>
<dbReference type="PROSITE" id="PS50006">
    <property type="entry name" value="FHA_DOMAIN"/>
    <property type="match status" value="1"/>
</dbReference>
<name>A0ABR4Q565_9CEST</name>
<evidence type="ECO:0000313" key="4">
    <source>
        <dbReference type="EMBL" id="KAL5104774.1"/>
    </source>
</evidence>
<feature type="compositionally biased region" description="Polar residues" evidence="2">
    <location>
        <begin position="709"/>
        <end position="720"/>
    </location>
</feature>
<reference evidence="4 5" key="1">
    <citation type="journal article" date="2022" name="Front. Cell. Infect. Microbiol.">
        <title>The Genomes of Two Strains of Taenia crassiceps the Animal Model for the Study of Human Cysticercosis.</title>
        <authorList>
            <person name="Bobes R.J."/>
            <person name="Estrada K."/>
            <person name="Rios-Valencia D.G."/>
            <person name="Calderon-Gallegos A."/>
            <person name="de la Torre P."/>
            <person name="Carrero J.C."/>
            <person name="Sanchez-Flores A."/>
            <person name="Laclette J.P."/>
        </authorList>
    </citation>
    <scope>NUCLEOTIDE SEQUENCE [LARGE SCALE GENOMIC DNA]</scope>
    <source>
        <strain evidence="4">WFUcys</strain>
    </source>
</reference>
<evidence type="ECO:0000256" key="1">
    <source>
        <dbReference type="SAM" id="Coils"/>
    </source>
</evidence>
<accession>A0ABR4Q565</accession>
<keyword evidence="5" id="KW-1185">Reference proteome</keyword>
<evidence type="ECO:0000313" key="5">
    <source>
        <dbReference type="Proteomes" id="UP001651158"/>
    </source>
</evidence>
<gene>
    <name evidence="4" type="ORF">TcWFU_009521</name>
</gene>
<dbReference type="Pfam" id="PF00498">
    <property type="entry name" value="FHA"/>
    <property type="match status" value="1"/>
</dbReference>
<dbReference type="InterPro" id="IPR000253">
    <property type="entry name" value="FHA_dom"/>
</dbReference>
<comment type="caution">
    <text evidence="4">The sequence shown here is derived from an EMBL/GenBank/DDBJ whole genome shotgun (WGS) entry which is preliminary data.</text>
</comment>
<dbReference type="InterPro" id="IPR050923">
    <property type="entry name" value="Cell_Proc_Reg/RNA_Proc"/>
</dbReference>
<feature type="compositionally biased region" description="Polar residues" evidence="2">
    <location>
        <begin position="567"/>
        <end position="576"/>
    </location>
</feature>
<protein>
    <recommendedName>
        <fullName evidence="3">FHA domain-containing protein</fullName>
    </recommendedName>
</protein>
<dbReference type="InterPro" id="IPR008984">
    <property type="entry name" value="SMAD_FHA_dom_sf"/>
</dbReference>
<dbReference type="PANTHER" id="PTHR23308">
    <property type="entry name" value="NUCLEAR INHIBITOR OF PROTEIN PHOSPHATASE-1"/>
    <property type="match status" value="1"/>
</dbReference>
<organism evidence="4 5">
    <name type="scientific">Taenia crassiceps</name>
    <dbReference type="NCBI Taxonomy" id="6207"/>
    <lineage>
        <taxon>Eukaryota</taxon>
        <taxon>Metazoa</taxon>
        <taxon>Spiralia</taxon>
        <taxon>Lophotrochozoa</taxon>
        <taxon>Platyhelminthes</taxon>
        <taxon>Cestoda</taxon>
        <taxon>Eucestoda</taxon>
        <taxon>Cyclophyllidea</taxon>
        <taxon>Taeniidae</taxon>
        <taxon>Taenia</taxon>
    </lineage>
</organism>
<dbReference type="SMART" id="SM00240">
    <property type="entry name" value="FHA"/>
    <property type="match status" value="1"/>
</dbReference>
<proteinExistence type="predicted"/>
<feature type="region of interest" description="Disordered" evidence="2">
    <location>
        <begin position="1"/>
        <end position="48"/>
    </location>
</feature>
<feature type="region of interest" description="Disordered" evidence="2">
    <location>
        <begin position="540"/>
        <end position="659"/>
    </location>
</feature>
<feature type="compositionally biased region" description="Polar residues" evidence="2">
    <location>
        <begin position="1"/>
        <end position="18"/>
    </location>
</feature>
<evidence type="ECO:0000256" key="2">
    <source>
        <dbReference type="SAM" id="MobiDB-lite"/>
    </source>
</evidence>
<sequence>MMNSSSIVATSDDGTNRLSTEHHAKQEEEIFRTPESVTSKRPSDEIPDEHLVNSSKYYQPPSWARICPSASRYFLEVIKNGISLSEATVDLSDIDHCILGRQPGPLLNPQNPTGRISTLLHPSISRAHAVLQFGSDLDLAPGWYIYDLNSTHGTFVNKHRLPSGRYIRLRVGHVLRFGSSTRLLILNGPEIDVEAETEETWSELVARKKSKSGKEEQEKKGLNDENNANVCNWGMTDDVDDAENVLQQRLAEGGSCLSHENSYIADPKKALRAYFDREGFVPLPEYEFVEGRFGQQICRIELPLEVGTLFAEVPMTGQKRKEAIAACALEACRILDRLGEFDANQEGVEAVKRAREKAYWQANDYYSSDEDTFLDRTGQIEARRSRRMKRMGVEGVEVTQIADSTAQETSKEPQDSLSLLAALEELGKKIIEVETELNAAERAMEAVGENATEMDELEAYMDAIKKGAPKRAERQMLKRRLVALRQEETRLLRRVGIRGGGCSTARFSSSASSAAATAVRAAASQRCGPNRRSNRIEERALQRRKVQEKTNEEEKFVPEVEEDEDTQINADAQQESAPEANLASVAKMDKGETLKRPASPTPSQSASPKPKVRRRVDEDPPFVSVEEVHSESPSLLRESPQAEAERPLIGPQRLPDSVADRGEQSLDFAVENLPQLSPSTKDDLDHVYDDSMNDPNFALWIPPKDQTGDGMTQLNKKYGY</sequence>
<feature type="region of interest" description="Disordered" evidence="2">
    <location>
        <begin position="699"/>
        <end position="720"/>
    </location>
</feature>
<feature type="coiled-coil region" evidence="1">
    <location>
        <begin position="423"/>
        <end position="450"/>
    </location>
</feature>
<dbReference type="EMBL" id="JAKROA010000011">
    <property type="protein sequence ID" value="KAL5104774.1"/>
    <property type="molecule type" value="Genomic_DNA"/>
</dbReference>
<feature type="compositionally biased region" description="Basic and acidic residues" evidence="2">
    <location>
        <begin position="540"/>
        <end position="558"/>
    </location>
</feature>
<feature type="region of interest" description="Disordered" evidence="2">
    <location>
        <begin position="207"/>
        <end position="226"/>
    </location>
</feature>
<feature type="compositionally biased region" description="Basic and acidic residues" evidence="2">
    <location>
        <begin position="19"/>
        <end position="32"/>
    </location>
</feature>
<dbReference type="SUPFAM" id="SSF49879">
    <property type="entry name" value="SMAD/FHA domain"/>
    <property type="match status" value="1"/>
</dbReference>
<feature type="compositionally biased region" description="Basic and acidic residues" evidence="2">
    <location>
        <begin position="212"/>
        <end position="223"/>
    </location>
</feature>
<dbReference type="Proteomes" id="UP001651158">
    <property type="component" value="Unassembled WGS sequence"/>
</dbReference>
<dbReference type="Gene3D" id="2.60.200.20">
    <property type="match status" value="1"/>
</dbReference>
<feature type="compositionally biased region" description="Low complexity" evidence="2">
    <location>
        <begin position="597"/>
        <end position="609"/>
    </location>
</feature>